<gene>
    <name evidence="1" type="primary">tcrA</name>
    <name evidence="1" type="ORF">GCM10009760_25130</name>
</gene>
<dbReference type="SMART" id="SM00028">
    <property type="entry name" value="TPR"/>
    <property type="match status" value="3"/>
</dbReference>
<dbReference type="PRINTS" id="PR00364">
    <property type="entry name" value="DISEASERSIST"/>
</dbReference>
<evidence type="ECO:0000313" key="2">
    <source>
        <dbReference type="Proteomes" id="UP001422759"/>
    </source>
</evidence>
<sequence>MGDIWNVIKKGRFTGPVIQAGVVNLVRPPAVPAGLPPRGVFVGREEVLARLEEADVPVTVLTGLGGVGKSALAVEAAYRSRHRFPGGVLYLDLRGYDSGRLSAHQALDALLRALGEDVPPEPAAKELVYRSRLAALDGPLLLVADNVSGTDQLGPLLPGDPRHRVLATSRHRLVDRMLNLPHIEVDVLAEADAVALLAELARTDTAHAAEIAGLCGHLPLALRIAAALLAERSPARLVLDLSDARERLSELNAGPDLAIRAAFDLSYRQLPPEEARLFALLAVNPGPDTDATAAASLAGLPQRATDRLLRSLVRAHLLADVDGRYRFHDLVRLYAAECPAEDRDDAFLRLCDHYVTGALAATGRTGAAGSAPPGPPGLQARRRWLDAECPNLLAAADLALAEGLPDYAHPLAHLLTEHLKLRRRLGDLALAFRISADSAQALGHRAAEVEALCGMAAVQNEIGNHEGAAACLQLAMDIGDEREPYAVAILTGLAQVCVGTGKAKDALAFATAALDRARDRDEQITALVSLAVTVLHTSGPALNPHYGSPPDQAMAYLAAARRMAGGGRDLREATVLHGLGRAFAAFGRMDEAAECYLDCRAIAREIDDGYQEGLALLSLGEARPELSEDCLVQAVTAFEAAGATEEADHARSLLTPKGATEVR</sequence>
<name>A0ABN2ZEV2_9ACTN</name>
<evidence type="ECO:0000313" key="1">
    <source>
        <dbReference type="EMBL" id="GAA2141160.1"/>
    </source>
</evidence>
<accession>A0ABN2ZEV2</accession>
<keyword evidence="2" id="KW-1185">Reference proteome</keyword>
<dbReference type="RefSeq" id="WP_344464037.1">
    <property type="nucleotide sequence ID" value="NZ_BAAANT010000011.1"/>
</dbReference>
<reference evidence="1 2" key="1">
    <citation type="journal article" date="2019" name="Int. J. Syst. Evol. Microbiol.">
        <title>The Global Catalogue of Microorganisms (GCM) 10K type strain sequencing project: providing services to taxonomists for standard genome sequencing and annotation.</title>
        <authorList>
            <consortium name="The Broad Institute Genomics Platform"/>
            <consortium name="The Broad Institute Genome Sequencing Center for Infectious Disease"/>
            <person name="Wu L."/>
            <person name="Ma J."/>
        </authorList>
    </citation>
    <scope>NUCLEOTIDE SEQUENCE [LARGE SCALE GENOMIC DNA]</scope>
    <source>
        <strain evidence="1 2">JCM 14560</strain>
    </source>
</reference>
<organism evidence="1 2">
    <name type="scientific">Kitasatospora kazusensis</name>
    <dbReference type="NCBI Taxonomy" id="407974"/>
    <lineage>
        <taxon>Bacteria</taxon>
        <taxon>Bacillati</taxon>
        <taxon>Actinomycetota</taxon>
        <taxon>Actinomycetes</taxon>
        <taxon>Kitasatosporales</taxon>
        <taxon>Streptomycetaceae</taxon>
        <taxon>Kitasatospora</taxon>
    </lineage>
</organism>
<dbReference type="InterPro" id="IPR027417">
    <property type="entry name" value="P-loop_NTPase"/>
</dbReference>
<dbReference type="SUPFAM" id="SSF52540">
    <property type="entry name" value="P-loop containing nucleoside triphosphate hydrolases"/>
    <property type="match status" value="1"/>
</dbReference>
<dbReference type="InterPro" id="IPR019734">
    <property type="entry name" value="TPR_rpt"/>
</dbReference>
<dbReference type="Gene3D" id="3.40.50.300">
    <property type="entry name" value="P-loop containing nucleotide triphosphate hydrolases"/>
    <property type="match status" value="1"/>
</dbReference>
<comment type="caution">
    <text evidence="1">The sequence shown here is derived from an EMBL/GenBank/DDBJ whole genome shotgun (WGS) entry which is preliminary data.</text>
</comment>
<dbReference type="InterPro" id="IPR011990">
    <property type="entry name" value="TPR-like_helical_dom_sf"/>
</dbReference>
<dbReference type="EMBL" id="BAAANT010000011">
    <property type="protein sequence ID" value="GAA2141160.1"/>
    <property type="molecule type" value="Genomic_DNA"/>
</dbReference>
<dbReference type="SUPFAM" id="SSF48452">
    <property type="entry name" value="TPR-like"/>
    <property type="match status" value="1"/>
</dbReference>
<proteinExistence type="predicted"/>
<protein>
    <submittedName>
        <fullName evidence="1">AfsR-like transcriptional regulator TcrA</fullName>
    </submittedName>
</protein>
<dbReference type="PANTHER" id="PTHR47691">
    <property type="entry name" value="REGULATOR-RELATED"/>
    <property type="match status" value="1"/>
</dbReference>
<dbReference type="Gene3D" id="1.25.40.10">
    <property type="entry name" value="Tetratricopeptide repeat domain"/>
    <property type="match status" value="2"/>
</dbReference>
<dbReference type="Proteomes" id="UP001422759">
    <property type="component" value="Unassembled WGS sequence"/>
</dbReference>
<dbReference type="PANTHER" id="PTHR47691:SF3">
    <property type="entry name" value="HTH-TYPE TRANSCRIPTIONAL REGULATOR RV0890C-RELATED"/>
    <property type="match status" value="1"/>
</dbReference>